<accession>A0ACC2NCT6</accession>
<comment type="caution">
    <text evidence="1">The sequence shown here is derived from an EMBL/GenBank/DDBJ whole genome shotgun (WGS) entry which is preliminary data.</text>
</comment>
<keyword evidence="2" id="KW-1185">Reference proteome</keyword>
<evidence type="ECO:0000313" key="1">
    <source>
        <dbReference type="EMBL" id="KAJ8668773.1"/>
    </source>
</evidence>
<protein>
    <submittedName>
        <fullName evidence="1">Uncharacterized protein</fullName>
    </submittedName>
</protein>
<evidence type="ECO:0000313" key="2">
    <source>
        <dbReference type="Proteomes" id="UP001239111"/>
    </source>
</evidence>
<gene>
    <name evidence="1" type="ORF">QAD02_000032</name>
</gene>
<reference evidence="1" key="1">
    <citation type="submission" date="2023-04" db="EMBL/GenBank/DDBJ databases">
        <title>A chromosome-level genome assembly of the parasitoid wasp Eretmocerus hayati.</title>
        <authorList>
            <person name="Zhong Y."/>
            <person name="Liu S."/>
            <person name="Liu Y."/>
        </authorList>
    </citation>
    <scope>NUCLEOTIDE SEQUENCE</scope>
    <source>
        <strain evidence="1">ZJU_SS_LIU_2023</strain>
    </source>
</reference>
<name>A0ACC2NCT6_9HYME</name>
<organism evidence="1 2">
    <name type="scientific">Eretmocerus hayati</name>
    <dbReference type="NCBI Taxonomy" id="131215"/>
    <lineage>
        <taxon>Eukaryota</taxon>
        <taxon>Metazoa</taxon>
        <taxon>Ecdysozoa</taxon>
        <taxon>Arthropoda</taxon>
        <taxon>Hexapoda</taxon>
        <taxon>Insecta</taxon>
        <taxon>Pterygota</taxon>
        <taxon>Neoptera</taxon>
        <taxon>Endopterygota</taxon>
        <taxon>Hymenoptera</taxon>
        <taxon>Apocrita</taxon>
        <taxon>Proctotrupomorpha</taxon>
        <taxon>Chalcidoidea</taxon>
        <taxon>Aphelinidae</taxon>
        <taxon>Aphelininae</taxon>
        <taxon>Eretmocerus</taxon>
    </lineage>
</organism>
<sequence length="182" mass="20630">MGNKSVETLQSAVTGIDNLVNIAGRIDKKQDDSKKIQSEMLSAMKDVLNIVTKFYSSQKADEQRFPEQETALKGKENDPKHEEKIDEEHETLSQASWEYSYENRIYAVGTTDVATVFTTIFTVPWLSENCCVTNYLEPRCGVLPLDHYLVLEIRLSRSSIRLRAMVELSLSQFPPSSPLPRA</sequence>
<dbReference type="Proteomes" id="UP001239111">
    <property type="component" value="Chromosome 3"/>
</dbReference>
<proteinExistence type="predicted"/>
<dbReference type="EMBL" id="CM056743">
    <property type="protein sequence ID" value="KAJ8668773.1"/>
    <property type="molecule type" value="Genomic_DNA"/>
</dbReference>